<reference evidence="1 2" key="1">
    <citation type="submission" date="2016-09" db="EMBL/GenBank/DDBJ databases">
        <title>Draft genome sequence for the type strain of Desulfuribacillus alkaliarsenatis AHT28, an obligately anaerobic, sulfidogenic bacterium isolated from Russian soda lake sediments.</title>
        <authorList>
            <person name="Abin C.A."/>
            <person name="Hollibaugh J.T."/>
        </authorList>
    </citation>
    <scope>NUCLEOTIDE SEQUENCE [LARGE SCALE GENOMIC DNA]</scope>
    <source>
        <strain evidence="1 2">AHT28</strain>
    </source>
</reference>
<gene>
    <name evidence="1" type="ORF">BHF68_12040</name>
</gene>
<dbReference type="STRING" id="766136.BHF68_12040"/>
<name>A0A1E5FYD1_9FIRM</name>
<proteinExistence type="predicted"/>
<keyword evidence="2" id="KW-1185">Reference proteome</keyword>
<dbReference type="EMBL" id="MIJE01000036">
    <property type="protein sequence ID" value="OEF95579.1"/>
    <property type="molecule type" value="Genomic_DNA"/>
</dbReference>
<dbReference type="OrthoDB" id="1684603at2"/>
<dbReference type="RefSeq" id="WP_069644392.1">
    <property type="nucleotide sequence ID" value="NZ_MIJE01000036.1"/>
</dbReference>
<organism evidence="1 2">
    <name type="scientific">Desulfuribacillus alkaliarsenatis</name>
    <dbReference type="NCBI Taxonomy" id="766136"/>
    <lineage>
        <taxon>Bacteria</taxon>
        <taxon>Bacillati</taxon>
        <taxon>Bacillota</taxon>
        <taxon>Desulfuribacillia</taxon>
        <taxon>Desulfuribacillales</taxon>
        <taxon>Desulfuribacillaceae</taxon>
        <taxon>Desulfuribacillus</taxon>
    </lineage>
</organism>
<protein>
    <submittedName>
        <fullName evidence="1">Glutamate decarboxylase</fullName>
    </submittedName>
</protein>
<sequence>MWTVIYISPTEKVAEKLRSRLTDEGFLIKVKQLSGSKNQYEILVPESELEEVQDALHRALQGAH</sequence>
<evidence type="ECO:0000313" key="1">
    <source>
        <dbReference type="EMBL" id="OEF95579.1"/>
    </source>
</evidence>
<comment type="caution">
    <text evidence="1">The sequence shown here is derived from an EMBL/GenBank/DDBJ whole genome shotgun (WGS) entry which is preliminary data.</text>
</comment>
<dbReference type="Proteomes" id="UP000094296">
    <property type="component" value="Unassembled WGS sequence"/>
</dbReference>
<accession>A0A1E5FYD1</accession>
<evidence type="ECO:0000313" key="2">
    <source>
        <dbReference type="Proteomes" id="UP000094296"/>
    </source>
</evidence>
<dbReference type="AlphaFoldDB" id="A0A1E5FYD1"/>